<organism evidence="2 3">
    <name type="scientific">Actinidia rufa</name>
    <dbReference type="NCBI Taxonomy" id="165716"/>
    <lineage>
        <taxon>Eukaryota</taxon>
        <taxon>Viridiplantae</taxon>
        <taxon>Streptophyta</taxon>
        <taxon>Embryophyta</taxon>
        <taxon>Tracheophyta</taxon>
        <taxon>Spermatophyta</taxon>
        <taxon>Magnoliopsida</taxon>
        <taxon>eudicotyledons</taxon>
        <taxon>Gunneridae</taxon>
        <taxon>Pentapetalae</taxon>
        <taxon>asterids</taxon>
        <taxon>Ericales</taxon>
        <taxon>Actinidiaceae</taxon>
        <taxon>Actinidia</taxon>
    </lineage>
</organism>
<evidence type="ECO:0000313" key="3">
    <source>
        <dbReference type="Proteomes" id="UP000585474"/>
    </source>
</evidence>
<evidence type="ECO:0000256" key="1">
    <source>
        <dbReference type="SAM" id="MobiDB-lite"/>
    </source>
</evidence>
<evidence type="ECO:0000313" key="2">
    <source>
        <dbReference type="EMBL" id="GFZ15352.1"/>
    </source>
</evidence>
<comment type="caution">
    <text evidence="2">The sequence shown here is derived from an EMBL/GenBank/DDBJ whole genome shotgun (WGS) entry which is preliminary data.</text>
</comment>
<dbReference type="AlphaFoldDB" id="A0A7J0GX43"/>
<name>A0A7J0GX43_9ERIC</name>
<sequence>MNGGRGQREWLGEDGKAISGGGIGGDGGRAGGGGVTMVVMVPEGV</sequence>
<feature type="compositionally biased region" description="Gly residues" evidence="1">
    <location>
        <begin position="18"/>
        <end position="32"/>
    </location>
</feature>
<gene>
    <name evidence="2" type="ORF">Acr_24g0015420</name>
</gene>
<accession>A0A7J0GX43</accession>
<feature type="region of interest" description="Disordered" evidence="1">
    <location>
        <begin position="1"/>
        <end position="32"/>
    </location>
</feature>
<dbReference type="EMBL" id="BJWL01000024">
    <property type="protein sequence ID" value="GFZ15352.1"/>
    <property type="molecule type" value="Genomic_DNA"/>
</dbReference>
<protein>
    <submittedName>
        <fullName evidence="2">Uncharacterized protein</fullName>
    </submittedName>
</protein>
<proteinExistence type="predicted"/>
<feature type="compositionally biased region" description="Basic and acidic residues" evidence="1">
    <location>
        <begin position="1"/>
        <end position="16"/>
    </location>
</feature>
<reference evidence="2 3" key="1">
    <citation type="submission" date="2019-07" db="EMBL/GenBank/DDBJ databases">
        <title>De Novo Assembly of kiwifruit Actinidia rufa.</title>
        <authorList>
            <person name="Sugita-Konishi S."/>
            <person name="Sato K."/>
            <person name="Mori E."/>
            <person name="Abe Y."/>
            <person name="Kisaki G."/>
            <person name="Hamano K."/>
            <person name="Suezawa K."/>
            <person name="Otani M."/>
            <person name="Fukuda T."/>
            <person name="Manabe T."/>
            <person name="Gomi K."/>
            <person name="Tabuchi M."/>
            <person name="Akimitsu K."/>
            <person name="Kataoka I."/>
        </authorList>
    </citation>
    <scope>NUCLEOTIDE SEQUENCE [LARGE SCALE GENOMIC DNA]</scope>
    <source>
        <strain evidence="3">cv. Fuchu</strain>
    </source>
</reference>
<keyword evidence="3" id="KW-1185">Reference proteome</keyword>
<dbReference type="Proteomes" id="UP000585474">
    <property type="component" value="Unassembled WGS sequence"/>
</dbReference>